<keyword evidence="2" id="KW-1185">Reference proteome</keyword>
<dbReference type="AlphaFoldDB" id="A0A5J5IE00"/>
<dbReference type="EMBL" id="VYQF01000006">
    <property type="protein sequence ID" value="KAA9037251.1"/>
    <property type="molecule type" value="Genomic_DNA"/>
</dbReference>
<organism evidence="1 2">
    <name type="scientific">Ginsengibacter hankyongi</name>
    <dbReference type="NCBI Taxonomy" id="2607284"/>
    <lineage>
        <taxon>Bacteria</taxon>
        <taxon>Pseudomonadati</taxon>
        <taxon>Bacteroidota</taxon>
        <taxon>Chitinophagia</taxon>
        <taxon>Chitinophagales</taxon>
        <taxon>Chitinophagaceae</taxon>
        <taxon>Ginsengibacter</taxon>
    </lineage>
</organism>
<name>A0A5J5IE00_9BACT</name>
<proteinExistence type="predicted"/>
<reference evidence="1 2" key="1">
    <citation type="submission" date="2019-09" db="EMBL/GenBank/DDBJ databases">
        <title>Draft genome sequence of Ginsengibacter sp. BR5-29.</title>
        <authorList>
            <person name="Im W.-T."/>
        </authorList>
    </citation>
    <scope>NUCLEOTIDE SEQUENCE [LARGE SCALE GENOMIC DNA]</scope>
    <source>
        <strain evidence="1 2">BR5-29</strain>
    </source>
</reference>
<accession>A0A5J5IE00</accession>
<evidence type="ECO:0000313" key="2">
    <source>
        <dbReference type="Proteomes" id="UP000326903"/>
    </source>
</evidence>
<gene>
    <name evidence="1" type="ORF">FW778_17645</name>
</gene>
<dbReference type="Proteomes" id="UP000326903">
    <property type="component" value="Unassembled WGS sequence"/>
</dbReference>
<comment type="caution">
    <text evidence="1">The sequence shown here is derived from an EMBL/GenBank/DDBJ whole genome shotgun (WGS) entry which is preliminary data.</text>
</comment>
<sequence length="262" mass="30966">MKLLFAIIFVFLALGSFEQSRNDVGQKLVRQFERILYWRDFDGDRKNISVYDSLLDANDQFEKSLLNVTSKNPKSISFEFKQLKERGLWISTSDDGLFRIYSWDTWTGGTMHFQQNIFQYKSGEKIFARILQDSLNEEDHYSVKWYMRIYTVKTSVHTYYLGLYDCTYSSKDAYQGVKAFAINDTLLNDSVNLIKTGTGIKNNLGFDYDFFSVVDRKQRPIYLISYDKETKTLRIPIVLDEGKVTNRFIDYRFKGRYFERKA</sequence>
<protein>
    <submittedName>
        <fullName evidence="1">Uncharacterized protein</fullName>
    </submittedName>
</protein>
<evidence type="ECO:0000313" key="1">
    <source>
        <dbReference type="EMBL" id="KAA9037251.1"/>
    </source>
</evidence>
<dbReference type="RefSeq" id="WP_150416179.1">
    <property type="nucleotide sequence ID" value="NZ_VYQF01000006.1"/>
</dbReference>